<dbReference type="CDD" id="cd01450">
    <property type="entry name" value="vWFA_subfamily_ECM"/>
    <property type="match status" value="1"/>
</dbReference>
<protein>
    <submittedName>
        <fullName evidence="3">von Willebrand factor type A domain protein</fullName>
    </submittedName>
</protein>
<name>W2SV91_NECAM</name>
<proteinExistence type="predicted"/>
<dbReference type="STRING" id="51031.W2SV91"/>
<keyword evidence="4" id="KW-1185">Reference proteome</keyword>
<feature type="compositionally biased region" description="Low complexity" evidence="1">
    <location>
        <begin position="634"/>
        <end position="647"/>
    </location>
</feature>
<feature type="compositionally biased region" description="Low complexity" evidence="1">
    <location>
        <begin position="609"/>
        <end position="623"/>
    </location>
</feature>
<dbReference type="PANTHER" id="PTHR24020">
    <property type="entry name" value="COLLAGEN ALPHA"/>
    <property type="match status" value="1"/>
</dbReference>
<dbReference type="Proteomes" id="UP000053676">
    <property type="component" value="Unassembled WGS sequence"/>
</dbReference>
<dbReference type="CDD" id="cd00198">
    <property type="entry name" value="vWFA"/>
    <property type="match status" value="3"/>
</dbReference>
<dbReference type="Gene3D" id="3.40.50.410">
    <property type="entry name" value="von Willebrand factor, type A domain"/>
    <property type="match status" value="5"/>
</dbReference>
<gene>
    <name evidence="3" type="ORF">NECAME_00752</name>
</gene>
<evidence type="ECO:0000313" key="3">
    <source>
        <dbReference type="EMBL" id="ETN73664.1"/>
    </source>
</evidence>
<feature type="domain" description="VWFA" evidence="2">
    <location>
        <begin position="1160"/>
        <end position="1270"/>
    </location>
</feature>
<organism evidence="3 4">
    <name type="scientific">Necator americanus</name>
    <name type="common">Human hookworm</name>
    <dbReference type="NCBI Taxonomy" id="51031"/>
    <lineage>
        <taxon>Eukaryota</taxon>
        <taxon>Metazoa</taxon>
        <taxon>Ecdysozoa</taxon>
        <taxon>Nematoda</taxon>
        <taxon>Chromadorea</taxon>
        <taxon>Rhabditida</taxon>
        <taxon>Rhabditina</taxon>
        <taxon>Rhabditomorpha</taxon>
        <taxon>Strongyloidea</taxon>
        <taxon>Ancylostomatidae</taxon>
        <taxon>Bunostominae</taxon>
        <taxon>Necator</taxon>
    </lineage>
</organism>
<feature type="region of interest" description="Disordered" evidence="1">
    <location>
        <begin position="274"/>
        <end position="299"/>
    </location>
</feature>
<dbReference type="EMBL" id="KI660422">
    <property type="protein sequence ID" value="ETN73664.1"/>
    <property type="molecule type" value="Genomic_DNA"/>
</dbReference>
<reference evidence="4" key="1">
    <citation type="journal article" date="2014" name="Nat. Genet.">
        <title>Genome of the human hookworm Necator americanus.</title>
        <authorList>
            <person name="Tang Y.T."/>
            <person name="Gao X."/>
            <person name="Rosa B.A."/>
            <person name="Abubucker S."/>
            <person name="Hallsworth-Pepin K."/>
            <person name="Martin J."/>
            <person name="Tyagi R."/>
            <person name="Heizer E."/>
            <person name="Zhang X."/>
            <person name="Bhonagiri-Palsikar V."/>
            <person name="Minx P."/>
            <person name="Warren W.C."/>
            <person name="Wang Q."/>
            <person name="Zhan B."/>
            <person name="Hotez P.J."/>
            <person name="Sternberg P.W."/>
            <person name="Dougall A."/>
            <person name="Gaze S.T."/>
            <person name="Mulvenna J."/>
            <person name="Sotillo J."/>
            <person name="Ranganathan S."/>
            <person name="Rabelo E.M."/>
            <person name="Wilson R.K."/>
            <person name="Felgner P.L."/>
            <person name="Bethony J."/>
            <person name="Hawdon J.M."/>
            <person name="Gasser R.B."/>
            <person name="Loukas A."/>
            <person name="Mitreva M."/>
        </authorList>
    </citation>
    <scope>NUCLEOTIDE SEQUENCE [LARGE SCALE GENOMIC DNA]</scope>
</reference>
<feature type="domain" description="VWFA" evidence="2">
    <location>
        <begin position="82"/>
        <end position="254"/>
    </location>
</feature>
<dbReference type="OrthoDB" id="6132182at2759"/>
<dbReference type="InterPro" id="IPR002035">
    <property type="entry name" value="VWF_A"/>
</dbReference>
<feature type="domain" description="VWFA" evidence="2">
    <location>
        <begin position="940"/>
        <end position="1113"/>
    </location>
</feature>
<dbReference type="AlphaFoldDB" id="W2SV91"/>
<evidence type="ECO:0000313" key="4">
    <source>
        <dbReference type="Proteomes" id="UP000053676"/>
    </source>
</evidence>
<accession>W2SV91</accession>
<feature type="region of interest" description="Disordered" evidence="1">
    <location>
        <begin position="567"/>
        <end position="586"/>
    </location>
</feature>
<dbReference type="Pfam" id="PF00092">
    <property type="entry name" value="VWA"/>
    <property type="match status" value="5"/>
</dbReference>
<dbReference type="SMART" id="SM00327">
    <property type="entry name" value="VWA"/>
    <property type="match status" value="4"/>
</dbReference>
<feature type="region of interest" description="Disordered" evidence="1">
    <location>
        <begin position="609"/>
        <end position="647"/>
    </location>
</feature>
<dbReference type="KEGG" id="nai:NECAME_00752"/>
<feature type="region of interest" description="Disordered" evidence="1">
    <location>
        <begin position="706"/>
        <end position="734"/>
    </location>
</feature>
<dbReference type="PROSITE" id="PS50234">
    <property type="entry name" value="VWFA"/>
    <property type="match status" value="5"/>
</dbReference>
<feature type="domain" description="VWFA" evidence="2">
    <location>
        <begin position="740"/>
        <end position="913"/>
    </location>
</feature>
<dbReference type="InterPro" id="IPR050525">
    <property type="entry name" value="ECM_Assembly_Org"/>
</dbReference>
<feature type="domain" description="VWFA" evidence="2">
    <location>
        <begin position="353"/>
        <end position="527"/>
    </location>
</feature>
<dbReference type="PANTHER" id="PTHR24020:SF84">
    <property type="entry name" value="VWFA DOMAIN-CONTAINING PROTEIN"/>
    <property type="match status" value="1"/>
</dbReference>
<dbReference type="OMA" id="YMFRELE"/>
<sequence length="1270" mass="138894">MKHAPERGNDKLSVSVKNEIIRSRIAAGWKNQALGICVDLSTHSPTSKAPKRRRLHGVRGRRAEEQKRVFNVGQICGYEKVDLTLVLDTSGSVFRVFEDQREIALEILDEIPAAAYADAVQVSVTRFAANADVILPFLRGRPVDEIKETIQEVKFTGQNTRIASAVEIALDEMERAKRKDARQVFILISDGHGQEYWNVVQATGKRLQETNAELFAVSASRDYNEAELLIYVGDKSRVFVGPKYSGLTDVLRLNPPEEDLSTTESALALEEILSSTASESTPVTEAEEELSEGGSGDDGFSTTIEPIEAAGSEVIEDEVADGLREETAAERTDESETARFKDIAQGTSSCDIDLILIIDRSESVEEDFRRELALATRSVELFALKDFASGRIRVGAVSFAKEARVELPLALRLREQVVRALQEIRNTGGSTSSVSGARLAMQRLVSSRRPSARLVFLLISDGQSQDHWRELVQTSMNLRDQSNSVLLAITASLSFSERELQVWAGEKSKVFLANEENNFLHAVNREVKHCGRDEALSKISELEGIQKKEKSSNATVLGNVSRLTTATTTTAGTTTEATAEPSNEENVDDNLLQETSTIGDAEIQAAISSTQQTTVTVSSSTTTKHNNTEEESEPTTSTKVSTTSTHRSFTNTTVLRDVVESTTLSDLEIESTTVDVDDTTDEEGSGADELRAADERKAQGIRTAKDLPKIEEEKGEGSVKIGNSVKSQSGKAGPSSCMTDLMFVIDTSTSVEAEFQLQLQFAVDLVKRLPSGDFENRVRIGVVVFNSKSSVALNMAEPRSRSAVLDSLLSLRHSGGSTSVANGVNTAVDEIEKNKRKGARLMLVLISDGNSQDHWDEVIRSSNRLRTTGAEVYAVTISKRYMFRELELYAGDKLRVYIDARVRQFLDETEKAVIDCEGPSEGSALSVVLQAPKSCSSLVDLLIVLDTSAASAEDFFMEKQVAVDLLKAIPENMFEKRLSISIITFSNTSTVVSSFGLLPKDEVVFEMERIGNSTGSPSLTTATSAAIMEINAHRRKNSRIVVIIVSNGNGGEDKWDEVKKTSNILRSSGAEIFAVSLSETANVGKLKEYTGDAEKLYVAEKSDKFIEEIGSSVLACTSASGVNNVESEDVVPHTDVNFNEKLEKFTKGHVKRRCKYDKMDLQIILDASSSRKEVFEHQRELALSLIERLPISADGAHVAIGINSFTSVPTLRQTLGLGRDKKMVRAAIESIDYRGGSTLTAQAVDLSVDDLLRGRRPDAIQVGLKTWNAT</sequence>
<evidence type="ECO:0000256" key="1">
    <source>
        <dbReference type="SAM" id="MobiDB-lite"/>
    </source>
</evidence>
<feature type="compositionally biased region" description="Basic and acidic residues" evidence="1">
    <location>
        <begin position="706"/>
        <end position="717"/>
    </location>
</feature>
<dbReference type="InterPro" id="IPR036465">
    <property type="entry name" value="vWFA_dom_sf"/>
</dbReference>
<feature type="compositionally biased region" description="Polar residues" evidence="1">
    <location>
        <begin position="274"/>
        <end position="283"/>
    </location>
</feature>
<feature type="compositionally biased region" description="Low complexity" evidence="1">
    <location>
        <begin position="567"/>
        <end position="580"/>
    </location>
</feature>
<evidence type="ECO:0000259" key="2">
    <source>
        <dbReference type="PROSITE" id="PS50234"/>
    </source>
</evidence>
<dbReference type="SUPFAM" id="SSF53300">
    <property type="entry name" value="vWA-like"/>
    <property type="match status" value="5"/>
</dbReference>